<dbReference type="SUPFAM" id="SSF53300">
    <property type="entry name" value="vWA-like"/>
    <property type="match status" value="1"/>
</dbReference>
<gene>
    <name evidence="1" type="ORF">BHLFYP23_01658</name>
</gene>
<organism evidence="1">
    <name type="scientific">Blautia hansenii</name>
    <name type="common">Ruminococcus hansenii</name>
    <dbReference type="NCBI Taxonomy" id="1322"/>
    <lineage>
        <taxon>Bacteria</taxon>
        <taxon>Bacillati</taxon>
        <taxon>Bacillota</taxon>
        <taxon>Clostridia</taxon>
        <taxon>Lachnospirales</taxon>
        <taxon>Lachnospiraceae</taxon>
        <taxon>Blautia</taxon>
    </lineage>
</organism>
<dbReference type="Gene3D" id="3.40.50.410">
    <property type="entry name" value="von Willebrand factor, type A domain"/>
    <property type="match status" value="1"/>
</dbReference>
<dbReference type="EMBL" id="CACRSY010000005">
    <property type="protein sequence ID" value="VYS81096.1"/>
    <property type="molecule type" value="Genomic_DNA"/>
</dbReference>
<dbReference type="PANTHER" id="PTHR41248">
    <property type="entry name" value="NORD PROTEIN"/>
    <property type="match status" value="1"/>
</dbReference>
<name>A0A6N2RJQ9_BLAHA</name>
<reference evidence="1" key="1">
    <citation type="submission" date="2019-11" db="EMBL/GenBank/DDBJ databases">
        <authorList>
            <person name="Feng L."/>
        </authorList>
    </citation>
    <scope>NUCLEOTIDE SEQUENCE</scope>
    <source>
        <strain evidence="1">BhanseniiLFYP23</strain>
    </source>
</reference>
<proteinExistence type="predicted"/>
<sequence length="572" mass="65590">MKENMMENRLQNLLWTVSEDYNCDVKINPADLQKSAEIAFYNMVLQGAFQKYFDADFFETYIKKKIQYGAEPSVLTLISKLCIDSAVSLKICAERKGIENIRRKAFRETLKKDAFRFSHTDWDYLEYCYLEFQLYQKTINPKLHPLLLKIAALSHASSVKDVCKCIDEVYHTSYEKGFAEYFKGISRDTSGLKSAAEESDETEEQDNLISDEDTVNIFSGHVDAQDNGKQDKSNARLLTLDKQSSEHLEKYIELNYGKSILPPNEKSRLQKQMCTGIHEDCKLHITKGVLHNQAVSNAKTDYVKRIKEENLHVYKKNFLLTRQNILSLSNLLKRALLTRTERELCTSEYGTICPEKLWNLGRTDNSMLFKRELLQDNSDFVVEVLIDASGSQQRRQSLVALQGFIISRALSLAQIPHRVTGFCTFGSYTILNEYRDYLDNSDADENIFEFYGSANNRDGLAIRAVADSLDKQPQENKILIVLSDGNPNDIIAANSRQKTEKQPYCLDFAVKDTATEIRRLRNRKISVLGVFAGEEEDLQAEKKIFGKDFAYIHDISNFANIVGHYLKKQITD</sequence>
<protein>
    <submittedName>
        <fullName evidence="1">Cobalamin biosynthesis protein CobT VWA domain protein</fullName>
    </submittedName>
</protein>
<evidence type="ECO:0000313" key="1">
    <source>
        <dbReference type="EMBL" id="VYS81096.1"/>
    </source>
</evidence>
<dbReference type="InterPro" id="IPR051928">
    <property type="entry name" value="NorD/CobT"/>
</dbReference>
<accession>A0A6N2RJQ9</accession>
<dbReference type="PANTHER" id="PTHR41248:SF1">
    <property type="entry name" value="NORD PROTEIN"/>
    <property type="match status" value="1"/>
</dbReference>
<dbReference type="InterPro" id="IPR036465">
    <property type="entry name" value="vWFA_dom_sf"/>
</dbReference>
<dbReference type="AlphaFoldDB" id="A0A6N2RJQ9"/>